<organism evidence="1">
    <name type="scientific">Picea sitchensis</name>
    <name type="common">Sitka spruce</name>
    <name type="synonym">Pinus sitchensis</name>
    <dbReference type="NCBI Taxonomy" id="3332"/>
    <lineage>
        <taxon>Eukaryota</taxon>
        <taxon>Viridiplantae</taxon>
        <taxon>Streptophyta</taxon>
        <taxon>Embryophyta</taxon>
        <taxon>Tracheophyta</taxon>
        <taxon>Spermatophyta</taxon>
        <taxon>Pinopsida</taxon>
        <taxon>Pinidae</taxon>
        <taxon>Conifers I</taxon>
        <taxon>Pinales</taxon>
        <taxon>Pinaceae</taxon>
        <taxon>Picea</taxon>
    </lineage>
</organism>
<name>D5ADS2_PICSI</name>
<sequence length="98" mass="10524">MPRVNASSSAGWLPHCVSVRLKYAFGENPHVSLLSMEGSHRGCAGEDWERCKQEVAKAVEIAGRGSGVCGSSVNVSQGRLRVVAETLQHSLQSSLFQL</sequence>
<dbReference type="EMBL" id="BT124442">
    <property type="protein sequence ID" value="ADE77691.1"/>
    <property type="molecule type" value="mRNA"/>
</dbReference>
<accession>D5ADS2</accession>
<evidence type="ECO:0000313" key="1">
    <source>
        <dbReference type="EMBL" id="ADE77691.1"/>
    </source>
</evidence>
<protein>
    <submittedName>
        <fullName evidence="1">Uncharacterized protein</fullName>
    </submittedName>
</protein>
<reference evidence="1" key="1">
    <citation type="submission" date="2010-04" db="EMBL/GenBank/DDBJ databases">
        <authorList>
            <person name="Reid K.E."/>
            <person name="Liao N."/>
            <person name="Chan S."/>
            <person name="Docking R."/>
            <person name="Taylor G."/>
            <person name="Moore R."/>
            <person name="Mayo M."/>
            <person name="Munro S."/>
            <person name="King J."/>
            <person name="Yanchuk A."/>
            <person name="Holt R."/>
            <person name="Jones S."/>
            <person name="Marra M."/>
            <person name="Ritland C.E."/>
            <person name="Ritland K."/>
            <person name="Bohlmann J."/>
        </authorList>
    </citation>
    <scope>NUCLEOTIDE SEQUENCE</scope>
    <source>
        <tissue evidence="1">Bud</tissue>
    </source>
</reference>
<dbReference type="AlphaFoldDB" id="D5ADS2"/>
<proteinExistence type="evidence at transcript level"/>